<evidence type="ECO:0000313" key="3">
    <source>
        <dbReference type="EMBL" id="MFK2915997.1"/>
    </source>
</evidence>
<name>A0ABW8K200_9GAMM</name>
<dbReference type="InterPro" id="IPR021307">
    <property type="entry name" value="DUF2884"/>
</dbReference>
<feature type="compositionally biased region" description="Basic and acidic residues" evidence="1">
    <location>
        <begin position="252"/>
        <end position="266"/>
    </location>
</feature>
<sequence>MRTTFTAITLALGLALTAPVSAHDIHIHHQSCDYSSNYDVQVDASGIRFDRDSGAPAKVFIHNGRLQVDGRDVAVSADDTARLREYESNVRTLLPEVAGVAREGVDVGFAAMRTVMMTFAENDSERRQMIGRLDDNHRRALAQVEGSLGQGVWKHAAMGRALGDSIQETVADLVSKVTASAVKAALSGDQSKVVALQARADSLDKTIEKEVNTRADRLEQHAQALCPRLQALAQLQQQFQFRLVDGSRLELVTKDKDENHKDEKNRAAGKSTDVASR</sequence>
<organism evidence="3 4">
    <name type="scientific">Dyella koreensis</name>
    <dbReference type="NCBI Taxonomy" id="311235"/>
    <lineage>
        <taxon>Bacteria</taxon>
        <taxon>Pseudomonadati</taxon>
        <taxon>Pseudomonadota</taxon>
        <taxon>Gammaproteobacteria</taxon>
        <taxon>Lysobacterales</taxon>
        <taxon>Rhodanobacteraceae</taxon>
        <taxon>Dyella</taxon>
    </lineage>
</organism>
<keyword evidence="4" id="KW-1185">Reference proteome</keyword>
<feature type="signal peptide" evidence="2">
    <location>
        <begin position="1"/>
        <end position="22"/>
    </location>
</feature>
<dbReference type="Proteomes" id="UP001620408">
    <property type="component" value="Unassembled WGS sequence"/>
</dbReference>
<accession>A0ABW8K200</accession>
<evidence type="ECO:0000256" key="1">
    <source>
        <dbReference type="SAM" id="MobiDB-lite"/>
    </source>
</evidence>
<evidence type="ECO:0000313" key="4">
    <source>
        <dbReference type="Proteomes" id="UP001620408"/>
    </source>
</evidence>
<protein>
    <submittedName>
        <fullName evidence="3">DUF2884 family protein</fullName>
    </submittedName>
</protein>
<dbReference type="Pfam" id="PF11101">
    <property type="entry name" value="DUF2884"/>
    <property type="match status" value="1"/>
</dbReference>
<proteinExistence type="predicted"/>
<evidence type="ECO:0000256" key="2">
    <source>
        <dbReference type="SAM" id="SignalP"/>
    </source>
</evidence>
<feature type="region of interest" description="Disordered" evidence="1">
    <location>
        <begin position="252"/>
        <end position="277"/>
    </location>
</feature>
<feature type="chain" id="PRO_5045734651" evidence="2">
    <location>
        <begin position="23"/>
        <end position="277"/>
    </location>
</feature>
<comment type="caution">
    <text evidence="3">The sequence shown here is derived from an EMBL/GenBank/DDBJ whole genome shotgun (WGS) entry which is preliminary data.</text>
</comment>
<dbReference type="RefSeq" id="WP_379987636.1">
    <property type="nucleotide sequence ID" value="NZ_JADIKD010000005.1"/>
</dbReference>
<dbReference type="EMBL" id="JADIKD010000005">
    <property type="protein sequence ID" value="MFK2915997.1"/>
    <property type="molecule type" value="Genomic_DNA"/>
</dbReference>
<keyword evidence="2" id="KW-0732">Signal</keyword>
<reference evidence="3 4" key="1">
    <citation type="submission" date="2020-10" db="EMBL/GenBank/DDBJ databases">
        <title>Phylogeny of dyella-like bacteria.</title>
        <authorList>
            <person name="Fu J."/>
        </authorList>
    </citation>
    <scope>NUCLEOTIDE SEQUENCE [LARGE SCALE GENOMIC DNA]</scope>
    <source>
        <strain evidence="3 4">BB4</strain>
    </source>
</reference>
<gene>
    <name evidence="3" type="ORF">ISS97_01870</name>
</gene>